<accession>A0A919DBB5</accession>
<evidence type="ECO:0000313" key="5">
    <source>
        <dbReference type="Proteomes" id="UP000636453"/>
    </source>
</evidence>
<feature type="signal peptide" evidence="2">
    <location>
        <begin position="1"/>
        <end position="20"/>
    </location>
</feature>
<name>A0A919DBB5_9GAMM</name>
<protein>
    <recommendedName>
        <fullName evidence="3">Outer membrane protein beta-barrel domain-containing protein</fullName>
    </recommendedName>
</protein>
<organism evidence="4 5">
    <name type="scientific">Vulcaniibacterium thermophilum</name>
    <dbReference type="NCBI Taxonomy" id="1169913"/>
    <lineage>
        <taxon>Bacteria</taxon>
        <taxon>Pseudomonadati</taxon>
        <taxon>Pseudomonadota</taxon>
        <taxon>Gammaproteobacteria</taxon>
        <taxon>Lysobacterales</taxon>
        <taxon>Lysobacteraceae</taxon>
        <taxon>Vulcaniibacterium</taxon>
    </lineage>
</organism>
<evidence type="ECO:0000259" key="3">
    <source>
        <dbReference type="Pfam" id="PF13505"/>
    </source>
</evidence>
<feature type="chain" id="PRO_5036711740" description="Outer membrane protein beta-barrel domain-containing protein" evidence="2">
    <location>
        <begin position="21"/>
        <end position="207"/>
    </location>
</feature>
<keyword evidence="5" id="KW-1185">Reference proteome</keyword>
<evidence type="ECO:0000256" key="1">
    <source>
        <dbReference type="ARBA" id="ARBA00022729"/>
    </source>
</evidence>
<dbReference type="SUPFAM" id="SSF56925">
    <property type="entry name" value="OMPA-like"/>
    <property type="match status" value="1"/>
</dbReference>
<evidence type="ECO:0000313" key="4">
    <source>
        <dbReference type="EMBL" id="GHE27913.1"/>
    </source>
</evidence>
<evidence type="ECO:0000256" key="2">
    <source>
        <dbReference type="SAM" id="SignalP"/>
    </source>
</evidence>
<gene>
    <name evidence="4" type="ORF">GCM10007167_06850</name>
</gene>
<dbReference type="Proteomes" id="UP000636453">
    <property type="component" value="Unassembled WGS sequence"/>
</dbReference>
<dbReference type="Pfam" id="PF13505">
    <property type="entry name" value="OMP_b-brl"/>
    <property type="match status" value="1"/>
</dbReference>
<dbReference type="InterPro" id="IPR006315">
    <property type="entry name" value="OM_autotransptr_brl_dom"/>
</dbReference>
<comment type="caution">
    <text evidence="4">The sequence shown here is derived from an EMBL/GenBank/DDBJ whole genome shotgun (WGS) entry which is preliminary data.</text>
</comment>
<keyword evidence="1 2" id="KW-0732">Signal</keyword>
<dbReference type="AlphaFoldDB" id="A0A919DBB5"/>
<proteinExistence type="predicted"/>
<reference evidence="4" key="1">
    <citation type="journal article" date="2014" name="Int. J. Syst. Evol. Microbiol.">
        <title>Complete genome sequence of Corynebacterium casei LMG S-19264T (=DSM 44701T), isolated from a smear-ripened cheese.</title>
        <authorList>
            <consortium name="US DOE Joint Genome Institute (JGI-PGF)"/>
            <person name="Walter F."/>
            <person name="Albersmeier A."/>
            <person name="Kalinowski J."/>
            <person name="Ruckert C."/>
        </authorList>
    </citation>
    <scope>NUCLEOTIDE SEQUENCE</scope>
    <source>
        <strain evidence="4">KCTC 32020</strain>
    </source>
</reference>
<dbReference type="InterPro" id="IPR011250">
    <property type="entry name" value="OMP/PagP_B-barrel"/>
</dbReference>
<dbReference type="Gene3D" id="2.40.160.20">
    <property type="match status" value="1"/>
</dbReference>
<dbReference type="RefSeq" id="WP_186760910.1">
    <property type="nucleotide sequence ID" value="NZ_BNCF01000002.1"/>
</dbReference>
<dbReference type="InterPro" id="IPR027385">
    <property type="entry name" value="Beta-barrel_OMP"/>
</dbReference>
<reference evidence="4" key="2">
    <citation type="submission" date="2020-09" db="EMBL/GenBank/DDBJ databases">
        <authorList>
            <person name="Sun Q."/>
            <person name="Kim S."/>
        </authorList>
    </citation>
    <scope>NUCLEOTIDE SEQUENCE</scope>
    <source>
        <strain evidence="4">KCTC 32020</strain>
    </source>
</reference>
<dbReference type="EMBL" id="BNCF01000002">
    <property type="protein sequence ID" value="GHE27913.1"/>
    <property type="molecule type" value="Genomic_DNA"/>
</dbReference>
<dbReference type="GO" id="GO:0019867">
    <property type="term" value="C:outer membrane"/>
    <property type="evidence" value="ECO:0007669"/>
    <property type="project" value="InterPro"/>
</dbReference>
<sequence>MKKSLALALALAAAPFAASAGEPSYTYVEGGYAKLHIDEDDLDSPEADGGFVRGSVALGDSFHLIGGISRVGEDYRFLGERIDVDVTQYELGVGYHLAMGERVSFTADLAYLRYDLDTDVQGYGEFDEQATGGRLGVGIRGQFNDQFEGWVKANYYDGGDFEDETVTGVVGAHYKFHPTWGLMAEIEHGEVAEVESTKYLVGVRASF</sequence>
<dbReference type="NCBIfam" id="TIGR01414">
    <property type="entry name" value="autotrans_barl"/>
    <property type="match status" value="1"/>
</dbReference>
<feature type="domain" description="Outer membrane protein beta-barrel" evidence="3">
    <location>
        <begin position="5"/>
        <end position="162"/>
    </location>
</feature>